<feature type="domain" description="Regulatory protein YycH-like" evidence="1">
    <location>
        <begin position="38"/>
        <end position="249"/>
    </location>
</feature>
<protein>
    <recommendedName>
        <fullName evidence="1">Regulatory protein YycH-like domain-containing protein</fullName>
    </recommendedName>
</protein>
<comment type="caution">
    <text evidence="2">The sequence shown here is derived from an EMBL/GenBank/DDBJ whole genome shotgun (WGS) entry which is preliminary data.</text>
</comment>
<dbReference type="RefSeq" id="WP_343843250.1">
    <property type="nucleotide sequence ID" value="NZ_BAAADO010000008.1"/>
</dbReference>
<dbReference type="EMBL" id="BAAADO010000008">
    <property type="protein sequence ID" value="GAA0501923.1"/>
    <property type="molecule type" value="Genomic_DNA"/>
</dbReference>
<name>A0ABP3LJ50_9BACI</name>
<proteinExistence type="predicted"/>
<dbReference type="Pfam" id="PF09648">
    <property type="entry name" value="YycI"/>
    <property type="match status" value="1"/>
</dbReference>
<evidence type="ECO:0000313" key="2">
    <source>
        <dbReference type="EMBL" id="GAA0501923.1"/>
    </source>
</evidence>
<organism evidence="2 3">
    <name type="scientific">Salinibacillus aidingensis</name>
    <dbReference type="NCBI Taxonomy" id="237684"/>
    <lineage>
        <taxon>Bacteria</taxon>
        <taxon>Bacillati</taxon>
        <taxon>Bacillota</taxon>
        <taxon>Bacilli</taxon>
        <taxon>Bacillales</taxon>
        <taxon>Bacillaceae</taxon>
        <taxon>Salinibacillus</taxon>
    </lineage>
</organism>
<dbReference type="InterPro" id="IPR018604">
    <property type="entry name" value="YycI-like"/>
</dbReference>
<reference evidence="3" key="1">
    <citation type="journal article" date="2019" name="Int. J. Syst. Evol. Microbiol.">
        <title>The Global Catalogue of Microorganisms (GCM) 10K type strain sequencing project: providing services to taxonomists for standard genome sequencing and annotation.</title>
        <authorList>
            <consortium name="The Broad Institute Genomics Platform"/>
            <consortium name="The Broad Institute Genome Sequencing Center for Infectious Disease"/>
            <person name="Wu L."/>
            <person name="Ma J."/>
        </authorList>
    </citation>
    <scope>NUCLEOTIDE SEQUENCE [LARGE SCALE GENOMIC DNA]</scope>
    <source>
        <strain evidence="3">JCM 12389</strain>
    </source>
</reference>
<accession>A0ABP3LJ50</accession>
<sequence length="282" mass="32864">MKWGQIKSIFIICFLVLDTFLVTQYLNKKNSEPQALPNQEISSIEDELSRMNIGYENVPSEAESAAYISAGRYQFTEKDVESLNNQEVVNEGDMIVSTFENPISVPEEATRNDLSMFLDQMVLFGDEYTFWNWNEEHNIMLFFQSYNDQTVYFNKAGMLMVFLNKDHEVEYYAQTRLTNIELGEEKEMSQPIETLRSLIRNNHLYTGDRISNMQLGFHTLVPLDNGIQVFVPTWEITINKEKTYFVNAIDAQSISRDEEEFIEEVKNNVETIRQRDTGSDED</sequence>
<evidence type="ECO:0000259" key="1">
    <source>
        <dbReference type="Pfam" id="PF09648"/>
    </source>
</evidence>
<gene>
    <name evidence="2" type="ORF">GCM10008986_31850</name>
</gene>
<dbReference type="InterPro" id="IPR042274">
    <property type="entry name" value="YycH/YycI_2"/>
</dbReference>
<evidence type="ECO:0000313" key="3">
    <source>
        <dbReference type="Proteomes" id="UP001500880"/>
    </source>
</evidence>
<dbReference type="Gene3D" id="3.30.310.160">
    <property type="entry name" value="YycH protein, domain 2"/>
    <property type="match status" value="1"/>
</dbReference>
<keyword evidence="3" id="KW-1185">Reference proteome</keyword>
<dbReference type="Proteomes" id="UP001500880">
    <property type="component" value="Unassembled WGS sequence"/>
</dbReference>